<evidence type="ECO:0000313" key="2">
    <source>
        <dbReference type="EMBL" id="ERN19973.1"/>
    </source>
</evidence>
<dbReference type="SUPFAM" id="SSF69848">
    <property type="entry name" value="LCCL domain"/>
    <property type="match status" value="1"/>
</dbReference>
<reference evidence="3" key="1">
    <citation type="journal article" date="2013" name="Science">
        <title>The Amborella genome and the evolution of flowering plants.</title>
        <authorList>
            <consortium name="Amborella Genome Project"/>
        </authorList>
    </citation>
    <scope>NUCLEOTIDE SEQUENCE [LARGE SCALE GENOMIC DNA]</scope>
</reference>
<feature type="region of interest" description="Disordered" evidence="1">
    <location>
        <begin position="242"/>
        <end position="276"/>
    </location>
</feature>
<evidence type="ECO:0000256" key="1">
    <source>
        <dbReference type="SAM" id="MobiDB-lite"/>
    </source>
</evidence>
<dbReference type="InterPro" id="IPR036609">
    <property type="entry name" value="LCCL_sf"/>
</dbReference>
<dbReference type="EMBL" id="KI392062">
    <property type="protein sequence ID" value="ERN19973.1"/>
    <property type="molecule type" value="Genomic_DNA"/>
</dbReference>
<dbReference type="Proteomes" id="UP000017836">
    <property type="component" value="Unassembled WGS sequence"/>
</dbReference>
<sequence>MQELTKLWKEFEESQATKSGDSSNSEGPTLDVRIPSEYVTTTNHQVRGSQIWGTDVYTDDSDLVSVLMHTGYYRPTTSPPPPTIHELRVTIRVLPPQDCYVSTLRHSVRSRAWGAASGCSYRVERCRIIKKGGGSVDLEPCVTRISAVEPTLAPTSIERTMTTRSAASSALRQQRIVREVTIQYNLCNEPWLKYSISIVADKGLKKTMYTSARLKKGEVLYVETHSHRYELCYNGERTVLNGSGGMGSTERGASMESEKLHNQNHTQNGDRSHSRTIHENEREITDAFRWSRCKKPLPMKAMRNIGIPLPIEHVEVLQENLDWEDFEWSKTGVWVAGKEYALARVHFLSPN</sequence>
<dbReference type="InterPro" id="IPR013951">
    <property type="entry name" value="Rxt3"/>
</dbReference>
<dbReference type="Gene3D" id="2.170.130.20">
    <property type="entry name" value="LCCL-like domain"/>
    <property type="match status" value="1"/>
</dbReference>
<protein>
    <submittedName>
        <fullName evidence="2">Uncharacterized protein</fullName>
    </submittedName>
</protein>
<gene>
    <name evidence="2" type="ORF">AMTR_s00071p00135320</name>
</gene>
<feature type="region of interest" description="Disordered" evidence="1">
    <location>
        <begin position="11"/>
        <end position="31"/>
    </location>
</feature>
<dbReference type="Gramene" id="ERN19973">
    <property type="protein sequence ID" value="ERN19973"/>
    <property type="gene ID" value="AMTR_s00071p00135320"/>
</dbReference>
<evidence type="ECO:0000313" key="3">
    <source>
        <dbReference type="Proteomes" id="UP000017836"/>
    </source>
</evidence>
<dbReference type="HOGENOM" id="CLU_049820_0_0_1"/>
<keyword evidence="3" id="KW-1185">Reference proteome</keyword>
<dbReference type="AlphaFoldDB" id="U5DHJ7"/>
<name>U5DHJ7_AMBTC</name>
<organism evidence="2 3">
    <name type="scientific">Amborella trichopoda</name>
    <dbReference type="NCBI Taxonomy" id="13333"/>
    <lineage>
        <taxon>Eukaryota</taxon>
        <taxon>Viridiplantae</taxon>
        <taxon>Streptophyta</taxon>
        <taxon>Embryophyta</taxon>
        <taxon>Tracheophyta</taxon>
        <taxon>Spermatophyta</taxon>
        <taxon>Magnoliopsida</taxon>
        <taxon>Amborellales</taxon>
        <taxon>Amborellaceae</taxon>
        <taxon>Amborella</taxon>
    </lineage>
</organism>
<dbReference type="eggNOG" id="KOG4843">
    <property type="taxonomic scope" value="Eukaryota"/>
</dbReference>
<accession>U5DHJ7</accession>
<dbReference type="Pfam" id="PF08642">
    <property type="entry name" value="Rxt3"/>
    <property type="match status" value="1"/>
</dbReference>
<dbReference type="OMA" id="PQISYPE"/>
<dbReference type="STRING" id="13333.U5DHJ7"/>
<proteinExistence type="predicted"/>
<feature type="compositionally biased region" description="Polar residues" evidence="1">
    <location>
        <begin position="14"/>
        <end position="27"/>
    </location>
</feature>